<organism evidence="1">
    <name type="scientific">marine metagenome</name>
    <dbReference type="NCBI Taxonomy" id="408172"/>
    <lineage>
        <taxon>unclassified sequences</taxon>
        <taxon>metagenomes</taxon>
        <taxon>ecological metagenomes</taxon>
    </lineage>
</organism>
<reference evidence="1" key="1">
    <citation type="submission" date="2018-05" db="EMBL/GenBank/DDBJ databases">
        <authorList>
            <person name="Lanie J.A."/>
            <person name="Ng W.-L."/>
            <person name="Kazmierczak K.M."/>
            <person name="Andrzejewski T.M."/>
            <person name="Davidsen T.M."/>
            <person name="Wayne K.J."/>
            <person name="Tettelin H."/>
            <person name="Glass J.I."/>
            <person name="Rusch D."/>
            <person name="Podicherti R."/>
            <person name="Tsui H.-C.T."/>
            <person name="Winkler M.E."/>
        </authorList>
    </citation>
    <scope>NUCLEOTIDE SEQUENCE</scope>
</reference>
<evidence type="ECO:0000313" key="1">
    <source>
        <dbReference type="EMBL" id="SVA80117.1"/>
    </source>
</evidence>
<sequence length="216" mass="24013">MKKIFLSVLGAALMFGCSTTSKDIITSTETIEPKPVLLKEAKEVITPDWVSAGSGVFQPSNDEGKEVFAGVGLTKYIEASEQVQTKADDDARNNLAQVLADFNKGIIRYHQAVKEPTQSGWISKEKLHTAISDTAVTLLLETEVVDTWTHPTSSDSFSLVKLDLKKVQSALTSGTELNEREKESVKFITKWVFKNMQLQKERQLLFSKLNRAMAMD</sequence>
<proteinExistence type="predicted"/>
<dbReference type="PROSITE" id="PS51257">
    <property type="entry name" value="PROKAR_LIPOPROTEIN"/>
    <property type="match status" value="1"/>
</dbReference>
<protein>
    <recommendedName>
        <fullName evidence="2">Lipoprotein</fullName>
    </recommendedName>
</protein>
<accession>A0A381YUF7</accession>
<name>A0A381YUF7_9ZZZZ</name>
<dbReference type="AlphaFoldDB" id="A0A381YUF7"/>
<dbReference type="EMBL" id="UINC01018982">
    <property type="protein sequence ID" value="SVA80117.1"/>
    <property type="molecule type" value="Genomic_DNA"/>
</dbReference>
<gene>
    <name evidence="1" type="ORF">METZ01_LOCUS132971</name>
</gene>
<evidence type="ECO:0008006" key="2">
    <source>
        <dbReference type="Google" id="ProtNLM"/>
    </source>
</evidence>